<keyword evidence="1" id="KW-0175">Coiled coil</keyword>
<name>A0AAW2QV79_9LAMI</name>
<accession>A0AAW2QV79</accession>
<comment type="caution">
    <text evidence="2">The sequence shown here is derived from an EMBL/GenBank/DDBJ whole genome shotgun (WGS) entry which is preliminary data.</text>
</comment>
<dbReference type="AlphaFoldDB" id="A0AAW2QV79"/>
<feature type="coiled-coil region" evidence="1">
    <location>
        <begin position="4"/>
        <end position="108"/>
    </location>
</feature>
<reference evidence="2" key="2">
    <citation type="journal article" date="2024" name="Plant">
        <title>Genomic evolution and insights into agronomic trait innovations of Sesamum species.</title>
        <authorList>
            <person name="Miao H."/>
            <person name="Wang L."/>
            <person name="Qu L."/>
            <person name="Liu H."/>
            <person name="Sun Y."/>
            <person name="Le M."/>
            <person name="Wang Q."/>
            <person name="Wei S."/>
            <person name="Zheng Y."/>
            <person name="Lin W."/>
            <person name="Duan Y."/>
            <person name="Cao H."/>
            <person name="Xiong S."/>
            <person name="Wang X."/>
            <person name="Wei L."/>
            <person name="Li C."/>
            <person name="Ma Q."/>
            <person name="Ju M."/>
            <person name="Zhao R."/>
            <person name="Li G."/>
            <person name="Mu C."/>
            <person name="Tian Q."/>
            <person name="Mei H."/>
            <person name="Zhang T."/>
            <person name="Gao T."/>
            <person name="Zhang H."/>
        </authorList>
    </citation>
    <scope>NUCLEOTIDE SEQUENCE</scope>
    <source>
        <strain evidence="2">G01</strain>
    </source>
</reference>
<evidence type="ECO:0000256" key="1">
    <source>
        <dbReference type="SAM" id="Coils"/>
    </source>
</evidence>
<reference evidence="2" key="1">
    <citation type="submission" date="2020-06" db="EMBL/GenBank/DDBJ databases">
        <authorList>
            <person name="Li T."/>
            <person name="Hu X."/>
            <person name="Zhang T."/>
            <person name="Song X."/>
            <person name="Zhang H."/>
            <person name="Dai N."/>
            <person name="Sheng W."/>
            <person name="Hou X."/>
            <person name="Wei L."/>
        </authorList>
    </citation>
    <scope>NUCLEOTIDE SEQUENCE</scope>
    <source>
        <strain evidence="2">G01</strain>
        <tissue evidence="2">Leaf</tissue>
    </source>
</reference>
<dbReference type="EMBL" id="JACGWK010000002">
    <property type="protein sequence ID" value="KAL0371276.1"/>
    <property type="molecule type" value="Genomic_DNA"/>
</dbReference>
<dbReference type="GO" id="GO:0005886">
    <property type="term" value="C:plasma membrane"/>
    <property type="evidence" value="ECO:0007669"/>
    <property type="project" value="TreeGrafter"/>
</dbReference>
<proteinExistence type="predicted"/>
<dbReference type="PANTHER" id="PTHR32258">
    <property type="entry name" value="PROTEIN NETWORKED 4A"/>
    <property type="match status" value="1"/>
</dbReference>
<protein>
    <submittedName>
        <fullName evidence="2">Protein NETWORKED 1A</fullName>
    </submittedName>
</protein>
<sequence>MAQLEDTNKNLEKLSEKNRVLENSLSDAHHQLEALMAKSKILEDSCQLLVNEKAGLKSENDGLTSQLEKTRIKLEDLQRLYGELEGRCINLEKENESSLLKVEELQMTLNVERQEHASYVQMNETRFSGAETEMRLLKAENERRKIELDQMLDNAIDNEINIFVLRITAQEMKENNCSLLIKNQKLLEESSLSEKKISQLKKNNFDQQDEIKSLSDQSRSLRLGLTSY</sequence>
<evidence type="ECO:0000313" key="2">
    <source>
        <dbReference type="EMBL" id="KAL0371276.1"/>
    </source>
</evidence>
<organism evidence="2">
    <name type="scientific">Sesamum angustifolium</name>
    <dbReference type="NCBI Taxonomy" id="2727405"/>
    <lineage>
        <taxon>Eukaryota</taxon>
        <taxon>Viridiplantae</taxon>
        <taxon>Streptophyta</taxon>
        <taxon>Embryophyta</taxon>
        <taxon>Tracheophyta</taxon>
        <taxon>Spermatophyta</taxon>
        <taxon>Magnoliopsida</taxon>
        <taxon>eudicotyledons</taxon>
        <taxon>Gunneridae</taxon>
        <taxon>Pentapetalae</taxon>
        <taxon>asterids</taxon>
        <taxon>lamiids</taxon>
        <taxon>Lamiales</taxon>
        <taxon>Pedaliaceae</taxon>
        <taxon>Sesamum</taxon>
    </lineage>
</organism>
<dbReference type="PANTHER" id="PTHR32258:SF32">
    <property type="entry name" value="PROTEIN NETWORKED 1D"/>
    <property type="match status" value="1"/>
</dbReference>
<dbReference type="GO" id="GO:0051015">
    <property type="term" value="F:actin filament binding"/>
    <property type="evidence" value="ECO:0007669"/>
    <property type="project" value="TreeGrafter"/>
</dbReference>
<gene>
    <name evidence="2" type="ORF">Sangu_0445700</name>
</gene>
<feature type="coiled-coil region" evidence="1">
    <location>
        <begin position="183"/>
        <end position="217"/>
    </location>
</feature>
<dbReference type="InterPro" id="IPR051861">
    <property type="entry name" value="NET_actin-binding_domain"/>
</dbReference>